<dbReference type="InterPro" id="IPR045474">
    <property type="entry name" value="GEVED"/>
</dbReference>
<keyword evidence="5" id="KW-1133">Transmembrane helix</keyword>
<proteinExistence type="inferred from homology"/>
<dbReference type="InterPro" id="IPR013783">
    <property type="entry name" value="Ig-like_fold"/>
</dbReference>
<evidence type="ECO:0000256" key="5">
    <source>
        <dbReference type="SAM" id="Phobius"/>
    </source>
</evidence>
<protein>
    <submittedName>
        <fullName evidence="7">Predicted outer membrane protein</fullName>
    </submittedName>
</protein>
<evidence type="ECO:0000313" key="7">
    <source>
        <dbReference type="EMBL" id="VEI17599.1"/>
    </source>
</evidence>
<dbReference type="Pfam" id="PF20009">
    <property type="entry name" value="GEVED"/>
    <property type="match status" value="1"/>
</dbReference>
<feature type="domain" description="Ig-like" evidence="6">
    <location>
        <begin position="628"/>
        <end position="736"/>
    </location>
</feature>
<keyword evidence="2" id="KW-0964">Secreted</keyword>
<keyword evidence="5" id="KW-0472">Membrane</keyword>
<reference evidence="7 8" key="1">
    <citation type="submission" date="2018-12" db="EMBL/GenBank/DDBJ databases">
        <authorList>
            <consortium name="Pathogen Informatics"/>
        </authorList>
    </citation>
    <scope>NUCLEOTIDE SEQUENCE [LARGE SCALE GENOMIC DNA]</scope>
    <source>
        <strain evidence="7 8">NCTC10951</strain>
    </source>
</reference>
<dbReference type="PROSITE" id="PS50835">
    <property type="entry name" value="IG_LIKE"/>
    <property type="match status" value="1"/>
</dbReference>
<evidence type="ECO:0000256" key="2">
    <source>
        <dbReference type="ARBA" id="ARBA00022525"/>
    </source>
</evidence>
<keyword evidence="5" id="KW-0812">Transmembrane</keyword>
<gene>
    <name evidence="7" type="ORF">NCTC10951_02276</name>
</gene>
<accession>A0A448PN34</accession>
<dbReference type="AlphaFoldDB" id="A0A448PN34"/>
<dbReference type="PANTHER" id="PTHR36108">
    <property type="entry name" value="COLOSSIN-B-RELATED"/>
    <property type="match status" value="1"/>
</dbReference>
<organism evidence="7 8">
    <name type="scientific">Actinomyces viscosus</name>
    <dbReference type="NCBI Taxonomy" id="1656"/>
    <lineage>
        <taxon>Bacteria</taxon>
        <taxon>Bacillati</taxon>
        <taxon>Actinomycetota</taxon>
        <taxon>Actinomycetes</taxon>
        <taxon>Actinomycetales</taxon>
        <taxon>Actinomycetaceae</taxon>
        <taxon>Actinomyces</taxon>
    </lineage>
</organism>
<evidence type="ECO:0000313" key="8">
    <source>
        <dbReference type="Proteomes" id="UP000268658"/>
    </source>
</evidence>
<dbReference type="KEGG" id="avc:NCTC10951_02276"/>
<evidence type="ECO:0000256" key="1">
    <source>
        <dbReference type="ARBA" id="ARBA00007257"/>
    </source>
</evidence>
<dbReference type="GO" id="GO:0005975">
    <property type="term" value="P:carbohydrate metabolic process"/>
    <property type="evidence" value="ECO:0007669"/>
    <property type="project" value="UniProtKB-ARBA"/>
</dbReference>
<dbReference type="PANTHER" id="PTHR36108:SF13">
    <property type="entry name" value="COLOSSIN-B-RELATED"/>
    <property type="match status" value="1"/>
</dbReference>
<feature type="transmembrane region" description="Helical" evidence="5">
    <location>
        <begin position="917"/>
        <end position="936"/>
    </location>
</feature>
<dbReference type="Pfam" id="PF17802">
    <property type="entry name" value="SpaA"/>
    <property type="match status" value="2"/>
</dbReference>
<evidence type="ECO:0000259" key="6">
    <source>
        <dbReference type="PROSITE" id="PS50835"/>
    </source>
</evidence>
<evidence type="ECO:0000256" key="4">
    <source>
        <dbReference type="SAM" id="MobiDB-lite"/>
    </source>
</evidence>
<comment type="similarity">
    <text evidence="1">Belongs to the serine-aspartate repeat-containing protein (SDr) family.</text>
</comment>
<name>A0A448PN34_ACTVI</name>
<evidence type="ECO:0000256" key="3">
    <source>
        <dbReference type="ARBA" id="ARBA00022729"/>
    </source>
</evidence>
<feature type="region of interest" description="Disordered" evidence="4">
    <location>
        <begin position="1"/>
        <end position="25"/>
    </location>
</feature>
<sequence>MLRRLFTRSDTTESTSARHALRRSRSHRRRGAAVCALALAGAALGSVTLPPPPAEAVHGDPAGGLGRFAPVIDWIDWTGMTGTRTESGVHILPDGTTGVAWSTPTQVSGDIWHTSRCTISNVVTTSVGRNEAGLTTRRGITVGYNTGTWRGDGLARLYNNGANYRNGVATGGSTQSNLLIGVGNLQDSSAQQFQMSCRSYLVTSSVRPDKSRLESIPNKVELPMEGMVFADAEASNWTNASKEHITVSPSPYDANRDVSYRLLETAQSAGCGTSSWGGLTTVSTPVGNRNGIKLRTDDSECSYQDESSYGPSSVIFISNTSNISVEVKGGGKSAVALGVVSYIDYGDAPGSYGTAGSVYQPSWNGGQLSGYGTLDISSQRGPAQAENGTWHNLSQAARQQRVASAGPAVVRLGELTDNDQSIVYSADASADDTTGTDDEDALPTSWDRVIWTDIGKQWSQQITCSGQDTKVAGWIDWNHDGAFTPTERSEVTTCTSQGTATLTWTVPQDAKRATLSGNQATTFMRLRITGPLANGQAAEDPQPTGIALNGEVEDHPVQVQLPNLTMTKTVDNTAAGALGLSPNDWTLSATPANGTAATGPGGFTSYQPEGDTVLSESSTSPKAAGYKPSIACTPHASSDLTEATSSFDDATSTLHLATGEWMHCTITNTAQAGQITWTKTDQDNNPLAGTVFTLAATSLTGGQVTVADCATDNGGGTTCPTDSPDQDPRPGYFKVTNLTWDQYTLTETQAPTGYQLSMVPITKTLDGSAPPVSATDTTPTLDLGHIVNNPIQGTATWTKTDETGHPLQGSQWSLTPLDANGHPVTDKTRTVTDCTTTCPQGSLDTNTRPGAFTLPGLTYGTYQLTETKAPAGYTLDATPRTIAITTHDQVIDLGAITNRRTTVPAIPLTGGSATTTYLIAGGAVLGITALVMAIQARKRRRALDS</sequence>
<dbReference type="InterPro" id="IPR007110">
    <property type="entry name" value="Ig-like_dom"/>
</dbReference>
<dbReference type="Gene3D" id="2.60.40.10">
    <property type="entry name" value="Immunoglobulins"/>
    <property type="match status" value="2"/>
</dbReference>
<dbReference type="EMBL" id="LR134477">
    <property type="protein sequence ID" value="VEI17599.1"/>
    <property type="molecule type" value="Genomic_DNA"/>
</dbReference>
<dbReference type="Proteomes" id="UP000268658">
    <property type="component" value="Chromosome"/>
</dbReference>
<dbReference type="Pfam" id="PF18651">
    <property type="entry name" value="CshA_NR2"/>
    <property type="match status" value="1"/>
</dbReference>
<keyword evidence="3" id="KW-0732">Signal</keyword>
<dbReference type="InterPro" id="IPR041033">
    <property type="entry name" value="SpaA_PFL_dom_1"/>
</dbReference>
<dbReference type="InterPro" id="IPR040683">
    <property type="entry name" value="CshA_NR2"/>
</dbReference>